<proteinExistence type="predicted"/>
<evidence type="ECO:0000313" key="1">
    <source>
        <dbReference type="EMBL" id="ACT51439.1"/>
    </source>
</evidence>
<dbReference type="KEGG" id="mei:Msip34_2197"/>
<name>C6X7H4_METGS</name>
<accession>C6X7H4</accession>
<dbReference type="EMBL" id="CP001674">
    <property type="protein sequence ID" value="ACT51439.1"/>
    <property type="molecule type" value="Genomic_DNA"/>
</dbReference>
<keyword evidence="2" id="KW-1185">Reference proteome</keyword>
<sequence length="67" mass="7653">MIKNKCSIDVWMFGLQELWTIVLPIKNGLYSPFDLLLDFYTRGKYEDLADGILSEALILAEVSGEVR</sequence>
<gene>
    <name evidence="1" type="ordered locus">Msip34_2197</name>
</gene>
<dbReference type="RefSeq" id="WP_015830762.1">
    <property type="nucleotide sequence ID" value="NC_012969.1"/>
</dbReference>
<dbReference type="Proteomes" id="UP000002743">
    <property type="component" value="Chromosome"/>
</dbReference>
<dbReference type="AlphaFoldDB" id="C6X7H4"/>
<protein>
    <submittedName>
        <fullName evidence="1">Uncharacterized protein</fullName>
    </submittedName>
</protein>
<organism evidence="1 2">
    <name type="scientific">Methylovorus glucosotrophus (strain SIP3-4)</name>
    <dbReference type="NCBI Taxonomy" id="582744"/>
    <lineage>
        <taxon>Bacteria</taxon>
        <taxon>Pseudomonadati</taxon>
        <taxon>Pseudomonadota</taxon>
        <taxon>Betaproteobacteria</taxon>
        <taxon>Nitrosomonadales</taxon>
        <taxon>Methylophilaceae</taxon>
        <taxon>Methylovorus</taxon>
    </lineage>
</organism>
<dbReference type="HOGENOM" id="CLU_2807513_0_0_4"/>
<reference evidence="1 2" key="2">
    <citation type="journal article" date="2011" name="J. Bacteriol.">
        <title>Genomes of three methylotrophs from a single niche uncover genetic and metabolic divergence of Methylophilaceae.</title>
        <authorList>
            <person name="Lapidus A."/>
            <person name="Clum A."/>
            <person name="Labutti K."/>
            <person name="Kaluzhnaya M.G."/>
            <person name="Lim S."/>
            <person name="Beck D.A."/>
            <person name="Glavina Del Rio T."/>
            <person name="Nolan M."/>
            <person name="Mavromatis K."/>
            <person name="Huntemann M."/>
            <person name="Lucas S."/>
            <person name="Lidstrom M.E."/>
            <person name="Ivanova N."/>
            <person name="Chistoserdova L."/>
        </authorList>
    </citation>
    <scope>NUCLEOTIDE SEQUENCE [LARGE SCALE GENOMIC DNA]</scope>
    <source>
        <strain evidence="1 2">SIP3-4</strain>
    </source>
</reference>
<reference evidence="2" key="1">
    <citation type="submission" date="2009-07" db="EMBL/GenBank/DDBJ databases">
        <title>Complete sequence of chromosome of Methylovorus sp. SIP3-4.</title>
        <authorList>
            <person name="Lucas S."/>
            <person name="Copeland A."/>
            <person name="Lapidus A."/>
            <person name="Glavina del Rio T."/>
            <person name="Tice H."/>
            <person name="Bruce D."/>
            <person name="Goodwin L."/>
            <person name="Pitluck S."/>
            <person name="Clum A."/>
            <person name="Larimer F."/>
            <person name="Land M."/>
            <person name="Hauser L."/>
            <person name="Kyrpides N."/>
            <person name="Mikhailova N."/>
            <person name="Kayluzhnaya M."/>
            <person name="Chistoserdova L."/>
        </authorList>
    </citation>
    <scope>NUCLEOTIDE SEQUENCE [LARGE SCALE GENOMIC DNA]</scope>
    <source>
        <strain evidence="2">SIP3-4</strain>
    </source>
</reference>
<evidence type="ECO:0000313" key="2">
    <source>
        <dbReference type="Proteomes" id="UP000002743"/>
    </source>
</evidence>
<dbReference type="STRING" id="582744.Msip34_2197"/>